<sequence length="311" mass="35614">MFRYIFTLLIVFSFFSSLAQDTARYRGMTVNLDEVIVEAKRVGFDVNSFIKRVEEDTTFYRAFKNLHIVGFNAINDIRILARDGGTQASLYNRTRQTVKGRCRTMQVTDEKVTGDFYTKKGNYNYYTAELYANLFFTKGTICVDANGETPESDKGSLARHKSQLKQLIFNPGKPIKGVPVVGHKVAIFDPEVQRFYNFSITSENYVDGTPCYVFTAKTKPELGRIDKADVVIDELITWFNKDNFEIVGRKYALSYKTMLFDFNVKMNVQMTKFNGLLIPALVTYNGTWDVPFKKRETAVFSAKFSQFTAAE</sequence>
<keyword evidence="3" id="KW-1185">Reference proteome</keyword>
<dbReference type="AlphaFoldDB" id="A0A1H4C508"/>
<keyword evidence="1" id="KW-0732">Signal</keyword>
<feature type="chain" id="PRO_5011736863" evidence="1">
    <location>
        <begin position="20"/>
        <end position="311"/>
    </location>
</feature>
<protein>
    <submittedName>
        <fullName evidence="2">Uncharacterized protein</fullName>
    </submittedName>
</protein>
<reference evidence="3" key="1">
    <citation type="submission" date="2016-10" db="EMBL/GenBank/DDBJ databases">
        <authorList>
            <person name="Varghese N."/>
            <person name="Submissions S."/>
        </authorList>
    </citation>
    <scope>NUCLEOTIDE SEQUENCE [LARGE SCALE GENOMIC DNA]</scope>
    <source>
        <strain evidence="3">DSM 23920</strain>
    </source>
</reference>
<evidence type="ECO:0000256" key="1">
    <source>
        <dbReference type="SAM" id="SignalP"/>
    </source>
</evidence>
<evidence type="ECO:0000313" key="3">
    <source>
        <dbReference type="Proteomes" id="UP000199656"/>
    </source>
</evidence>
<organism evidence="2 3">
    <name type="scientific">Chitinophaga terrae</name>
    <name type="common">ex Kim and Jung 2007</name>
    <dbReference type="NCBI Taxonomy" id="408074"/>
    <lineage>
        <taxon>Bacteria</taxon>
        <taxon>Pseudomonadati</taxon>
        <taxon>Bacteroidota</taxon>
        <taxon>Chitinophagia</taxon>
        <taxon>Chitinophagales</taxon>
        <taxon>Chitinophagaceae</taxon>
        <taxon>Chitinophaga</taxon>
    </lineage>
</organism>
<evidence type="ECO:0000313" key="2">
    <source>
        <dbReference type="EMBL" id="SEA55449.1"/>
    </source>
</evidence>
<name>A0A1H4C508_9BACT</name>
<dbReference type="OrthoDB" id="650691at2"/>
<dbReference type="Proteomes" id="UP000199656">
    <property type="component" value="Unassembled WGS sequence"/>
</dbReference>
<dbReference type="STRING" id="408074.SAMN05660909_02461"/>
<dbReference type="RefSeq" id="WP_089761985.1">
    <property type="nucleotide sequence ID" value="NZ_BKAT01000040.1"/>
</dbReference>
<feature type="signal peptide" evidence="1">
    <location>
        <begin position="1"/>
        <end position="19"/>
    </location>
</feature>
<dbReference type="EMBL" id="FNRL01000009">
    <property type="protein sequence ID" value="SEA55449.1"/>
    <property type="molecule type" value="Genomic_DNA"/>
</dbReference>
<accession>A0A1H4C508</accession>
<proteinExistence type="predicted"/>
<gene>
    <name evidence="2" type="ORF">SAMN05660909_02461</name>
</gene>